<dbReference type="Proteomes" id="UP001150062">
    <property type="component" value="Unassembled WGS sequence"/>
</dbReference>
<dbReference type="EMBL" id="JANTQA010000015">
    <property type="protein sequence ID" value="KAJ3448721.1"/>
    <property type="molecule type" value="Genomic_DNA"/>
</dbReference>
<reference evidence="3" key="2">
    <citation type="submission" date="2022-08" db="EMBL/GenBank/DDBJ databases">
        <title>Novel sulphate-reducing endosymbionts in the free-living metamonad Anaeramoeba.</title>
        <authorList>
            <person name="Jerlstrom-Hultqvist J."/>
            <person name="Cepicka I."/>
            <person name="Gallot-Lavallee L."/>
            <person name="Salas-Leiva D."/>
            <person name="Curtis B.A."/>
            <person name="Zahonova K."/>
            <person name="Pipaliya S."/>
            <person name="Dacks J."/>
            <person name="Roger A.J."/>
        </authorList>
    </citation>
    <scope>NUCLEOTIDE SEQUENCE</scope>
    <source>
        <strain evidence="3">Busselton2</strain>
    </source>
</reference>
<accession>A0AAV8A6V8</accession>
<dbReference type="EMBL" id="JAOAOG010000243">
    <property type="protein sequence ID" value="KAJ6236542.1"/>
    <property type="molecule type" value="Genomic_DNA"/>
</dbReference>
<sequence>MFVFSFIVGIILYFFFVIGILLIPKIPKFLVKRFIKLFLNPKHKILLYALLFGLLLMVIETTHTALDLEKKKKLYKSTQQTAGNIVLNEITRFRAQRNQYLSWFAFVLEIIALRVAPLIKKIYHFD</sequence>
<feature type="transmembrane region" description="Helical" evidence="1">
    <location>
        <begin position="100"/>
        <end position="119"/>
    </location>
</feature>
<keyword evidence="1" id="KW-0472">Membrane</keyword>
<evidence type="ECO:0000313" key="3">
    <source>
        <dbReference type="EMBL" id="KAJ3448721.1"/>
    </source>
</evidence>
<evidence type="ECO:0000256" key="1">
    <source>
        <dbReference type="SAM" id="Phobius"/>
    </source>
</evidence>
<comment type="caution">
    <text evidence="3">The sequence shown here is derived from an EMBL/GenBank/DDBJ whole genome shotgun (WGS) entry which is preliminary data.</text>
</comment>
<gene>
    <name evidence="3" type="ORF">M0812_01204</name>
    <name evidence="4" type="ORF">M0813_27931</name>
</gene>
<feature type="domain" description="BAP29/BAP31 transmembrane" evidence="2">
    <location>
        <begin position="5"/>
        <end position="123"/>
    </location>
</feature>
<protein>
    <recommendedName>
        <fullName evidence="2">BAP29/BAP31 transmembrane domain-containing protein</fullName>
    </recommendedName>
</protein>
<keyword evidence="1" id="KW-1133">Transmembrane helix</keyword>
<reference evidence="4" key="1">
    <citation type="submission" date="2022-08" db="EMBL/GenBank/DDBJ databases">
        <title>Novel sulfate-reducing endosymbionts in the free-living metamonad Anaeramoeba.</title>
        <authorList>
            <person name="Jerlstrom-Hultqvist J."/>
            <person name="Cepicka I."/>
            <person name="Gallot-Lavallee L."/>
            <person name="Salas-Leiva D."/>
            <person name="Curtis B.A."/>
            <person name="Zahonova K."/>
            <person name="Pipaliya S."/>
            <person name="Dacks J."/>
            <person name="Roger A.J."/>
        </authorList>
    </citation>
    <scope>NUCLEOTIDE SEQUENCE</scope>
    <source>
        <strain evidence="4">Schooner1</strain>
    </source>
</reference>
<keyword evidence="6" id="KW-1185">Reference proteome</keyword>
<evidence type="ECO:0000259" key="2">
    <source>
        <dbReference type="Pfam" id="PF05529"/>
    </source>
</evidence>
<name>A0AAV8A6V8_9EUKA</name>
<dbReference type="Pfam" id="PF05529">
    <property type="entry name" value="Bap31"/>
    <property type="match status" value="1"/>
</dbReference>
<dbReference type="Proteomes" id="UP001146793">
    <property type="component" value="Unassembled WGS sequence"/>
</dbReference>
<evidence type="ECO:0000313" key="5">
    <source>
        <dbReference type="Proteomes" id="UP001146793"/>
    </source>
</evidence>
<evidence type="ECO:0000313" key="6">
    <source>
        <dbReference type="Proteomes" id="UP001150062"/>
    </source>
</evidence>
<dbReference type="AlphaFoldDB" id="A0AAV8A6V8"/>
<evidence type="ECO:0000313" key="4">
    <source>
        <dbReference type="EMBL" id="KAJ6236542.1"/>
    </source>
</evidence>
<keyword evidence="1" id="KW-0812">Transmembrane</keyword>
<feature type="transmembrane region" description="Helical" evidence="1">
    <location>
        <begin position="6"/>
        <end position="24"/>
    </location>
</feature>
<feature type="transmembrane region" description="Helical" evidence="1">
    <location>
        <begin position="45"/>
        <end position="66"/>
    </location>
</feature>
<organism evidence="3 5">
    <name type="scientific">Anaeramoeba flamelloides</name>
    <dbReference type="NCBI Taxonomy" id="1746091"/>
    <lineage>
        <taxon>Eukaryota</taxon>
        <taxon>Metamonada</taxon>
        <taxon>Anaeramoebidae</taxon>
        <taxon>Anaeramoeba</taxon>
    </lineage>
</organism>
<proteinExistence type="predicted"/>
<dbReference type="InterPro" id="IPR040463">
    <property type="entry name" value="BAP29/BAP31_N"/>
</dbReference>